<feature type="domain" description="CAP-Gly" evidence="2">
    <location>
        <begin position="314"/>
        <end position="360"/>
    </location>
</feature>
<dbReference type="FunCoup" id="A0A151GSC7">
    <property type="interactions" value="590"/>
</dbReference>
<dbReference type="Pfam" id="PF01302">
    <property type="entry name" value="CAP_GLY"/>
    <property type="match status" value="1"/>
</dbReference>
<dbReference type="GO" id="GO:0004300">
    <property type="term" value="F:enoyl-CoA hydratase activity"/>
    <property type="evidence" value="ECO:0007669"/>
    <property type="project" value="TreeGrafter"/>
</dbReference>
<name>A0A151GSC7_DRECN</name>
<dbReference type="InterPro" id="IPR036859">
    <property type="entry name" value="CAP-Gly_dom_sf"/>
</dbReference>
<comment type="caution">
    <text evidence="3">The sequence shown here is derived from an EMBL/GenBank/DDBJ whole genome shotgun (WGS) entry which is preliminary data.</text>
</comment>
<dbReference type="GO" id="GO:0005777">
    <property type="term" value="C:peroxisome"/>
    <property type="evidence" value="ECO:0007669"/>
    <property type="project" value="TreeGrafter"/>
</dbReference>
<evidence type="ECO:0000313" key="3">
    <source>
        <dbReference type="EMBL" id="KYK59973.1"/>
    </source>
</evidence>
<dbReference type="GO" id="GO:0044594">
    <property type="term" value="F:17-beta-hydroxysteroid dehydrogenase (NAD+) activity"/>
    <property type="evidence" value="ECO:0007669"/>
    <property type="project" value="TreeGrafter"/>
</dbReference>
<dbReference type="InterPro" id="IPR000938">
    <property type="entry name" value="CAP-Gly_domain"/>
</dbReference>
<dbReference type="GO" id="GO:0006635">
    <property type="term" value="P:fatty acid beta-oxidation"/>
    <property type="evidence" value="ECO:0007669"/>
    <property type="project" value="TreeGrafter"/>
</dbReference>
<dbReference type="InterPro" id="IPR054357">
    <property type="entry name" value="MFE-2_N"/>
</dbReference>
<proteinExistence type="predicted"/>
<dbReference type="Gene3D" id="3.10.129.10">
    <property type="entry name" value="Hotdog Thioesterase"/>
    <property type="match status" value="2"/>
</dbReference>
<feature type="region of interest" description="Disordered" evidence="1">
    <location>
        <begin position="812"/>
        <end position="852"/>
    </location>
</feature>
<evidence type="ECO:0000259" key="2">
    <source>
        <dbReference type="PROSITE" id="PS50245"/>
    </source>
</evidence>
<dbReference type="SUPFAM" id="SSF54637">
    <property type="entry name" value="Thioesterase/thiol ester dehydrase-isomerase"/>
    <property type="match status" value="2"/>
</dbReference>
<dbReference type="InterPro" id="IPR002539">
    <property type="entry name" value="MaoC-like_dom"/>
</dbReference>
<dbReference type="CDD" id="cd03448">
    <property type="entry name" value="HDE_HSD"/>
    <property type="match status" value="1"/>
</dbReference>
<dbReference type="EMBL" id="LAYC01000001">
    <property type="protein sequence ID" value="KYK59973.1"/>
    <property type="molecule type" value="Genomic_DNA"/>
</dbReference>
<dbReference type="RefSeq" id="XP_040659325.1">
    <property type="nucleotide sequence ID" value="XM_040798442.1"/>
</dbReference>
<evidence type="ECO:0000256" key="1">
    <source>
        <dbReference type="SAM" id="MobiDB-lite"/>
    </source>
</evidence>
<dbReference type="GO" id="GO:0003857">
    <property type="term" value="F:(3S)-3-hydroxyacyl-CoA dehydrogenase (NAD+) activity"/>
    <property type="evidence" value="ECO:0007669"/>
    <property type="project" value="TreeGrafter"/>
</dbReference>
<dbReference type="InterPro" id="IPR029069">
    <property type="entry name" value="HotDog_dom_sf"/>
</dbReference>
<dbReference type="GeneID" id="63713750"/>
<sequence length="885" mass="97450">MSGPGVGFEYPPQEVSWLKRDVLLFANSIGCKSDELHFLYELHPEFSVFPTYPLVLTFKGNNQEVVDFYATSKAVKIPNIPDLDYSRVVDGQRKIEFLKKLPSTSAGHRFEVRTKVLGVYDKGRPGTVLELQTDLVNAATGEIHTRVTTSSFFIAQGGWHGPKGPATENFPPPQDRQPDAVLEHQTSTEAALLYRLNGDYNPLHATPEPGRKMGFDGAITHGLYQWNNTCHAILRQFGASDPANIREYQARFASPVMPGDKLVTKVWRTGETCGGGWEELLFVTAVDGGKICLSNGRALRVSYNGHLCTVLYSGPVDGTAGSWLGVEWDDAFRGKHDGSHKGIRYFTCRSKSPTAASFVRPNRPADRPQSFIAALRDKYVSDATEAVDEQVVISGKLAEQVGFDKIRRQQAQLKDLKIVILDGLCVNAARDHDEATVADTCPSILHLDLSRNLFRELGPVVDVCADLKGLYRLSLKYVGQPPTSLTLAALSPDGGNSGNRFRNVLGDSALARAESSFAAVTELALGENMLSWQELCHIAVRCPRLTTLAVGANHLSSLPLTNYHNLASTLTSINLEYNNFLALSDLASLASLKALRNLYLKGNNVKEISAPGATAAVFPSSLQYLDVSYNNVQEWSFVDSLATHFPGLTGLRLAHNPVYDKQSAETKAPSSEESHMFTVARAANLETVNFTHISPADRTNAELFYLSRIAKELAVVPESAEHTVIALHPRYAKLCETYGEPDIVRRDEINPAFLEARLVTVAFRFEGKGKKTSRIPKSFNIYAVKAIAGKLFGHSPLRMRLVWETGEWDPVAGYDEQDGESSDEGDDFAEPSLEDGVRRREEGQPDDKSARWLKREVELADGPKQLGYCVDGLNVSIRVETAEHP</sequence>
<organism evidence="3 4">
    <name type="scientific">Drechmeria coniospora</name>
    <name type="common">Nematophagous fungus</name>
    <name type="synonym">Meria coniospora</name>
    <dbReference type="NCBI Taxonomy" id="98403"/>
    <lineage>
        <taxon>Eukaryota</taxon>
        <taxon>Fungi</taxon>
        <taxon>Dikarya</taxon>
        <taxon>Ascomycota</taxon>
        <taxon>Pezizomycotina</taxon>
        <taxon>Sordariomycetes</taxon>
        <taxon>Hypocreomycetidae</taxon>
        <taxon>Hypocreales</taxon>
        <taxon>Ophiocordycipitaceae</taxon>
        <taxon>Drechmeria</taxon>
    </lineage>
</organism>
<dbReference type="Pfam" id="PF01575">
    <property type="entry name" value="MaoC_dehydratas"/>
    <property type="match status" value="1"/>
</dbReference>
<dbReference type="STRING" id="98403.A0A151GSC7"/>
<evidence type="ECO:0000313" key="4">
    <source>
        <dbReference type="Proteomes" id="UP000076580"/>
    </source>
</evidence>
<dbReference type="Proteomes" id="UP000076580">
    <property type="component" value="Chromosome 01"/>
</dbReference>
<dbReference type="AlphaFoldDB" id="A0A151GSC7"/>
<dbReference type="PANTHER" id="PTHR13078:SF57">
    <property type="entry name" value="DEHYDRATASE, PUTATIVE (AFU_ORTHOLOGUE AFUA_5G00640)-RELATED"/>
    <property type="match status" value="1"/>
</dbReference>
<dbReference type="Pfam" id="PF22622">
    <property type="entry name" value="MFE-2_hydrat-2_N"/>
    <property type="match status" value="1"/>
</dbReference>
<dbReference type="PROSITE" id="PS00845">
    <property type="entry name" value="CAP_GLY_1"/>
    <property type="match status" value="1"/>
</dbReference>
<protein>
    <submittedName>
        <fullName evidence="3">Tubulin-specific chaperone</fullName>
    </submittedName>
</protein>
<dbReference type="InParanoid" id="A0A151GSC7"/>
<accession>A0A151GSC7</accession>
<dbReference type="SMART" id="SM01052">
    <property type="entry name" value="CAP_GLY"/>
    <property type="match status" value="1"/>
</dbReference>
<dbReference type="Gene3D" id="3.80.10.10">
    <property type="entry name" value="Ribonuclease Inhibitor"/>
    <property type="match status" value="2"/>
</dbReference>
<dbReference type="SUPFAM" id="SSF74924">
    <property type="entry name" value="Cap-Gly domain"/>
    <property type="match status" value="1"/>
</dbReference>
<dbReference type="SUPFAM" id="SSF52047">
    <property type="entry name" value="RNI-like"/>
    <property type="match status" value="1"/>
</dbReference>
<dbReference type="PROSITE" id="PS50245">
    <property type="entry name" value="CAP_GLY_2"/>
    <property type="match status" value="1"/>
</dbReference>
<dbReference type="InterPro" id="IPR032675">
    <property type="entry name" value="LRR_dom_sf"/>
</dbReference>
<feature type="compositionally biased region" description="Basic and acidic residues" evidence="1">
    <location>
        <begin position="835"/>
        <end position="852"/>
    </location>
</feature>
<dbReference type="PANTHER" id="PTHR13078">
    <property type="entry name" value="PEROXISOMAL MULTIFUNCTIONAL ENZYME TYPE 2-RELATED"/>
    <property type="match status" value="1"/>
</dbReference>
<dbReference type="Gene3D" id="2.30.30.190">
    <property type="entry name" value="CAP Gly-rich-like domain"/>
    <property type="match status" value="1"/>
</dbReference>
<gene>
    <name evidence="3" type="ORF">DCS_01107</name>
</gene>
<feature type="compositionally biased region" description="Acidic residues" evidence="1">
    <location>
        <begin position="815"/>
        <end position="833"/>
    </location>
</feature>
<reference evidence="3 4" key="1">
    <citation type="journal article" date="2016" name="Sci. Rep.">
        <title>Insights into Adaptations to a Near-Obligate Nematode Endoparasitic Lifestyle from the Finished Genome of Drechmeria coniospora.</title>
        <authorList>
            <person name="Zhang L."/>
            <person name="Zhou Z."/>
            <person name="Guo Q."/>
            <person name="Fokkens L."/>
            <person name="Miskei M."/>
            <person name="Pocsi I."/>
            <person name="Zhang W."/>
            <person name="Chen M."/>
            <person name="Wang L."/>
            <person name="Sun Y."/>
            <person name="Donzelli B.G."/>
            <person name="Gibson D.M."/>
            <person name="Nelson D.R."/>
            <person name="Luo J.G."/>
            <person name="Rep M."/>
            <person name="Liu H."/>
            <person name="Yang S."/>
            <person name="Wang J."/>
            <person name="Krasnoff S.B."/>
            <person name="Xu Y."/>
            <person name="Molnar I."/>
            <person name="Lin M."/>
        </authorList>
    </citation>
    <scope>NUCLEOTIDE SEQUENCE [LARGE SCALE GENOMIC DNA]</scope>
    <source>
        <strain evidence="3 4">ARSEF 6962</strain>
    </source>
</reference>
<keyword evidence="4" id="KW-1185">Reference proteome</keyword>